<gene>
    <name evidence="1" type="ORF">BG61_41425</name>
</gene>
<dbReference type="SUPFAM" id="SSF51735">
    <property type="entry name" value="NAD(P)-binding Rossmann-fold domains"/>
    <property type="match status" value="1"/>
</dbReference>
<accession>A0A069PCU0</accession>
<protein>
    <recommendedName>
        <fullName evidence="3">Short-chain dehydrogenase</fullName>
    </recommendedName>
</protein>
<evidence type="ECO:0000313" key="1">
    <source>
        <dbReference type="EMBL" id="KDR38332.1"/>
    </source>
</evidence>
<dbReference type="Proteomes" id="UP000027466">
    <property type="component" value="Unassembled WGS sequence"/>
</dbReference>
<evidence type="ECO:0000313" key="2">
    <source>
        <dbReference type="Proteomes" id="UP000027466"/>
    </source>
</evidence>
<dbReference type="Gene3D" id="3.40.50.720">
    <property type="entry name" value="NAD(P)-binding Rossmann-like Domain"/>
    <property type="match status" value="1"/>
</dbReference>
<dbReference type="AlphaFoldDB" id="A0A069PCU0"/>
<organism evidence="1 2">
    <name type="scientific">Caballeronia glathei</name>
    <dbReference type="NCBI Taxonomy" id="60547"/>
    <lineage>
        <taxon>Bacteria</taxon>
        <taxon>Pseudomonadati</taxon>
        <taxon>Pseudomonadota</taxon>
        <taxon>Betaproteobacteria</taxon>
        <taxon>Burkholderiales</taxon>
        <taxon>Burkholderiaceae</taxon>
        <taxon>Caballeronia</taxon>
    </lineage>
</organism>
<reference evidence="1 2" key="1">
    <citation type="submission" date="2014-03" db="EMBL/GenBank/DDBJ databases">
        <title>Draft Genome Sequences of Four Burkholderia Strains.</title>
        <authorList>
            <person name="Liu X.Y."/>
            <person name="Li C.X."/>
            <person name="Xu J.H."/>
        </authorList>
    </citation>
    <scope>NUCLEOTIDE SEQUENCE [LARGE SCALE GENOMIC DNA]</scope>
    <source>
        <strain evidence="1 2">DSM 50014</strain>
    </source>
</reference>
<keyword evidence="2" id="KW-1185">Reference proteome</keyword>
<sequence>MLYQVWRLLAGSYRGSRRLAGKAALIMGGDSGIARKVAIAYAREGADIAISEPAAGPRRGAELCRRGRQPGLPPTFGNEACCLGKGIPCLARPVVS</sequence>
<comment type="caution">
    <text evidence="1">The sequence shown here is derived from an EMBL/GenBank/DDBJ whole genome shotgun (WGS) entry which is preliminary data.</text>
</comment>
<dbReference type="InterPro" id="IPR036291">
    <property type="entry name" value="NAD(P)-bd_dom_sf"/>
</dbReference>
<dbReference type="EMBL" id="JFHC01000095">
    <property type="protein sequence ID" value="KDR38332.1"/>
    <property type="molecule type" value="Genomic_DNA"/>
</dbReference>
<name>A0A069PCU0_9BURK</name>
<proteinExistence type="predicted"/>
<evidence type="ECO:0008006" key="3">
    <source>
        <dbReference type="Google" id="ProtNLM"/>
    </source>
</evidence>